<accession>G9NB74</accession>
<dbReference type="eggNOG" id="ENOG502T3Y7">
    <property type="taxonomic scope" value="Eukaryota"/>
</dbReference>
<sequence length="177" mass="20594">LQLPPELQLEILSYLDFGDIQRLRQTSRLFRESLDHGLMKSLFPRLFEDMLKTCYICLTEGVEHLMIMGNARHQRYPLTSKCFSCIERQAGFMVGRRYTLVNSETVFVCRWCGIPVTSVMESRGSDFHSYCYEWYKGALVLHHTIGVVQWMVVIVGSALCWHYFIRQTMVTIPLAVS</sequence>
<dbReference type="InterPro" id="IPR036047">
    <property type="entry name" value="F-box-like_dom_sf"/>
</dbReference>
<dbReference type="SUPFAM" id="SSF81383">
    <property type="entry name" value="F-box domain"/>
    <property type="match status" value="1"/>
</dbReference>
<dbReference type="AlphaFoldDB" id="G9NB74"/>
<gene>
    <name evidence="2" type="ORF">TRIVIDRAFT_119364</name>
</gene>
<keyword evidence="3" id="KW-1185">Reference proteome</keyword>
<dbReference type="Gene3D" id="1.20.1280.50">
    <property type="match status" value="1"/>
</dbReference>
<evidence type="ECO:0000313" key="2">
    <source>
        <dbReference type="EMBL" id="EHK16082.1"/>
    </source>
</evidence>
<protein>
    <recommendedName>
        <fullName evidence="1">F-box domain-containing protein</fullName>
    </recommendedName>
</protein>
<dbReference type="Proteomes" id="UP000007115">
    <property type="component" value="Unassembled WGS sequence"/>
</dbReference>
<dbReference type="EMBL" id="ABDF02000091">
    <property type="protein sequence ID" value="EHK16082.1"/>
    <property type="molecule type" value="Genomic_DNA"/>
</dbReference>
<dbReference type="PROSITE" id="PS50181">
    <property type="entry name" value="FBOX"/>
    <property type="match status" value="1"/>
</dbReference>
<dbReference type="RefSeq" id="XP_013950282.1">
    <property type="nucleotide sequence ID" value="XM_014094807.1"/>
</dbReference>
<dbReference type="VEuPathDB" id="FungiDB:TRIVIDRAFT_119364"/>
<proteinExistence type="predicted"/>
<evidence type="ECO:0000313" key="3">
    <source>
        <dbReference type="Proteomes" id="UP000007115"/>
    </source>
</evidence>
<dbReference type="HOGENOM" id="CLU_1521371_0_0_1"/>
<comment type="caution">
    <text evidence="2">The sequence shown here is derived from an EMBL/GenBank/DDBJ whole genome shotgun (WGS) entry which is preliminary data.</text>
</comment>
<feature type="domain" description="F-box" evidence="1">
    <location>
        <begin position="1"/>
        <end position="46"/>
    </location>
</feature>
<dbReference type="OMA" id="VEHLMIM"/>
<feature type="non-terminal residue" evidence="2">
    <location>
        <position position="1"/>
    </location>
</feature>
<dbReference type="OrthoDB" id="4759647at2759"/>
<dbReference type="Pfam" id="PF12937">
    <property type="entry name" value="F-box-like"/>
    <property type="match status" value="1"/>
</dbReference>
<name>G9NB74_HYPVG</name>
<organism evidence="2 3">
    <name type="scientific">Hypocrea virens (strain Gv29-8 / FGSC 10586)</name>
    <name type="common">Gliocladium virens</name>
    <name type="synonym">Trichoderma virens</name>
    <dbReference type="NCBI Taxonomy" id="413071"/>
    <lineage>
        <taxon>Eukaryota</taxon>
        <taxon>Fungi</taxon>
        <taxon>Dikarya</taxon>
        <taxon>Ascomycota</taxon>
        <taxon>Pezizomycotina</taxon>
        <taxon>Sordariomycetes</taxon>
        <taxon>Hypocreomycetidae</taxon>
        <taxon>Hypocreales</taxon>
        <taxon>Hypocreaceae</taxon>
        <taxon>Trichoderma</taxon>
    </lineage>
</organism>
<dbReference type="InterPro" id="IPR001810">
    <property type="entry name" value="F-box_dom"/>
</dbReference>
<dbReference type="SMART" id="SM00256">
    <property type="entry name" value="FBOX"/>
    <property type="match status" value="1"/>
</dbReference>
<dbReference type="STRING" id="413071.G9NB74"/>
<reference evidence="2 3" key="1">
    <citation type="journal article" date="2011" name="Genome Biol.">
        <title>Comparative genome sequence analysis underscores mycoparasitism as the ancestral life style of Trichoderma.</title>
        <authorList>
            <person name="Kubicek C.P."/>
            <person name="Herrera-Estrella A."/>
            <person name="Seidl-Seiboth V."/>
            <person name="Martinez D.A."/>
            <person name="Druzhinina I.S."/>
            <person name="Thon M."/>
            <person name="Zeilinger S."/>
            <person name="Casas-Flores S."/>
            <person name="Horwitz B.A."/>
            <person name="Mukherjee P.K."/>
            <person name="Mukherjee M."/>
            <person name="Kredics L."/>
            <person name="Alcaraz L.D."/>
            <person name="Aerts A."/>
            <person name="Antal Z."/>
            <person name="Atanasova L."/>
            <person name="Cervantes-Badillo M.G."/>
            <person name="Challacombe J."/>
            <person name="Chertkov O."/>
            <person name="McCluskey K."/>
            <person name="Coulpier F."/>
            <person name="Deshpande N."/>
            <person name="von Doehren H."/>
            <person name="Ebbole D.J."/>
            <person name="Esquivel-Naranjo E.U."/>
            <person name="Fekete E."/>
            <person name="Flipphi M."/>
            <person name="Glaser F."/>
            <person name="Gomez-Rodriguez E.Y."/>
            <person name="Gruber S."/>
            <person name="Han C."/>
            <person name="Henrissat B."/>
            <person name="Hermosa R."/>
            <person name="Hernandez-Onate M."/>
            <person name="Karaffa L."/>
            <person name="Kosti I."/>
            <person name="Le Crom S."/>
            <person name="Lindquist E."/>
            <person name="Lucas S."/>
            <person name="Luebeck M."/>
            <person name="Luebeck P.S."/>
            <person name="Margeot A."/>
            <person name="Metz B."/>
            <person name="Misra M."/>
            <person name="Nevalainen H."/>
            <person name="Omann M."/>
            <person name="Packer N."/>
            <person name="Perrone G."/>
            <person name="Uresti-Rivera E.E."/>
            <person name="Salamov A."/>
            <person name="Schmoll M."/>
            <person name="Seiboth B."/>
            <person name="Shapiro H."/>
            <person name="Sukno S."/>
            <person name="Tamayo-Ramos J.A."/>
            <person name="Tisch D."/>
            <person name="Wiest A."/>
            <person name="Wilkinson H.H."/>
            <person name="Zhang M."/>
            <person name="Coutinho P.M."/>
            <person name="Kenerley C.M."/>
            <person name="Monte E."/>
            <person name="Baker S.E."/>
            <person name="Grigoriev I.V."/>
        </authorList>
    </citation>
    <scope>NUCLEOTIDE SEQUENCE [LARGE SCALE GENOMIC DNA]</scope>
    <source>
        <strain evidence="3">Gv29-8 / FGSC 10586</strain>
    </source>
</reference>
<dbReference type="GeneID" id="25787125"/>
<dbReference type="InParanoid" id="G9NB74"/>
<feature type="non-terminal residue" evidence="2">
    <location>
        <position position="177"/>
    </location>
</feature>
<evidence type="ECO:0000259" key="1">
    <source>
        <dbReference type="PROSITE" id="PS50181"/>
    </source>
</evidence>